<gene>
    <name evidence="2" type="ORF">GCM10011316_33760</name>
</gene>
<feature type="compositionally biased region" description="Basic and acidic residues" evidence="1">
    <location>
        <begin position="27"/>
        <end position="45"/>
    </location>
</feature>
<dbReference type="EMBL" id="BMFA01000011">
    <property type="protein sequence ID" value="GGB58957.1"/>
    <property type="molecule type" value="Genomic_DNA"/>
</dbReference>
<evidence type="ECO:0000313" key="2">
    <source>
        <dbReference type="EMBL" id="GGB58957.1"/>
    </source>
</evidence>
<sequence length="107" mass="12610">MQVRPEVPGPRFKHWPAAANSRFRQSAQEDRHHLSPDQRGKPDQRRRLHRLWWQPVRPRAVELPRKASRPHPECPPFRRPFPVLARPPQPKVMLVFPAQACGRRGRA</sequence>
<feature type="compositionally biased region" description="Pro residues" evidence="1">
    <location>
        <begin position="73"/>
        <end position="83"/>
    </location>
</feature>
<reference evidence="2" key="2">
    <citation type="submission" date="2020-09" db="EMBL/GenBank/DDBJ databases">
        <authorList>
            <person name="Sun Q."/>
            <person name="Zhou Y."/>
        </authorList>
    </citation>
    <scope>NUCLEOTIDE SEQUENCE</scope>
    <source>
        <strain evidence="2">CGMCC 1.12426</strain>
    </source>
</reference>
<feature type="region of interest" description="Disordered" evidence="1">
    <location>
        <begin position="1"/>
        <end position="47"/>
    </location>
</feature>
<accession>A0A916TM06</accession>
<reference evidence="2" key="1">
    <citation type="journal article" date="2014" name="Int. J. Syst. Evol. Microbiol.">
        <title>Complete genome sequence of Corynebacterium casei LMG S-19264T (=DSM 44701T), isolated from a smear-ripened cheese.</title>
        <authorList>
            <consortium name="US DOE Joint Genome Institute (JGI-PGF)"/>
            <person name="Walter F."/>
            <person name="Albersmeier A."/>
            <person name="Kalinowski J."/>
            <person name="Ruckert C."/>
        </authorList>
    </citation>
    <scope>NUCLEOTIDE SEQUENCE</scope>
    <source>
        <strain evidence="2">CGMCC 1.12426</strain>
    </source>
</reference>
<feature type="region of interest" description="Disordered" evidence="1">
    <location>
        <begin position="63"/>
        <end position="83"/>
    </location>
</feature>
<evidence type="ECO:0000256" key="1">
    <source>
        <dbReference type="SAM" id="MobiDB-lite"/>
    </source>
</evidence>
<name>A0A916TM06_9HYPH</name>
<dbReference type="Proteomes" id="UP000605148">
    <property type="component" value="Unassembled WGS sequence"/>
</dbReference>
<keyword evidence="3" id="KW-1185">Reference proteome</keyword>
<protein>
    <submittedName>
        <fullName evidence="2">Uncharacterized protein</fullName>
    </submittedName>
</protein>
<dbReference type="AlphaFoldDB" id="A0A916TM06"/>
<evidence type="ECO:0000313" key="3">
    <source>
        <dbReference type="Proteomes" id="UP000605148"/>
    </source>
</evidence>
<organism evidence="2 3">
    <name type="scientific">Roseibium aquae</name>
    <dbReference type="NCBI Taxonomy" id="1323746"/>
    <lineage>
        <taxon>Bacteria</taxon>
        <taxon>Pseudomonadati</taxon>
        <taxon>Pseudomonadota</taxon>
        <taxon>Alphaproteobacteria</taxon>
        <taxon>Hyphomicrobiales</taxon>
        <taxon>Stappiaceae</taxon>
        <taxon>Roseibium</taxon>
    </lineage>
</organism>
<proteinExistence type="predicted"/>
<comment type="caution">
    <text evidence="2">The sequence shown here is derived from an EMBL/GenBank/DDBJ whole genome shotgun (WGS) entry which is preliminary data.</text>
</comment>